<dbReference type="EMBL" id="JACHJJ010000048">
    <property type="protein sequence ID" value="MBB5968073.1"/>
    <property type="molecule type" value="Genomic_DNA"/>
</dbReference>
<dbReference type="Gene3D" id="3.20.80.10">
    <property type="entry name" value="Regulatory factor, effector binding domain"/>
    <property type="match status" value="1"/>
</dbReference>
<dbReference type="Gene3D" id="1.10.1660.10">
    <property type="match status" value="1"/>
</dbReference>
<feature type="domain" description="HTH merR-type" evidence="3">
    <location>
        <begin position="11"/>
        <end position="81"/>
    </location>
</feature>
<evidence type="ECO:0000313" key="5">
    <source>
        <dbReference type="Proteomes" id="UP000562352"/>
    </source>
</evidence>
<dbReference type="InterPro" id="IPR009061">
    <property type="entry name" value="DNA-bd_dom_put_sf"/>
</dbReference>
<evidence type="ECO:0000256" key="1">
    <source>
        <dbReference type="ARBA" id="ARBA00023125"/>
    </source>
</evidence>
<dbReference type="InterPro" id="IPR047057">
    <property type="entry name" value="MerR_fam"/>
</dbReference>
<reference evidence="4 5" key="1">
    <citation type="submission" date="2020-08" db="EMBL/GenBank/DDBJ databases">
        <title>Genomic Encyclopedia of Type Strains, Phase III (KMG-III): the genomes of soil and plant-associated and newly described type strains.</title>
        <authorList>
            <person name="Whitman W."/>
        </authorList>
    </citation>
    <scope>NUCLEOTIDE SEQUENCE [LARGE SCALE GENOMIC DNA]</scope>
    <source>
        <strain evidence="4 5">CECT 3303</strain>
    </source>
</reference>
<keyword evidence="1 4" id="KW-0238">DNA-binding</keyword>
<dbReference type="Pfam" id="PF00376">
    <property type="entry name" value="MerR"/>
    <property type="match status" value="1"/>
</dbReference>
<dbReference type="SMART" id="SM00422">
    <property type="entry name" value="HTH_MERR"/>
    <property type="match status" value="1"/>
</dbReference>
<dbReference type="RefSeq" id="WP_184948755.1">
    <property type="nucleotide sequence ID" value="NZ_BAAAWZ010000004.1"/>
</dbReference>
<dbReference type="GO" id="GO:0003677">
    <property type="term" value="F:DNA binding"/>
    <property type="evidence" value="ECO:0007669"/>
    <property type="project" value="UniProtKB-KW"/>
</dbReference>
<dbReference type="InterPro" id="IPR029442">
    <property type="entry name" value="GyrI-like"/>
</dbReference>
<dbReference type="PANTHER" id="PTHR30204:SF97">
    <property type="entry name" value="MERR FAMILY REGULATORY PROTEIN"/>
    <property type="match status" value="1"/>
</dbReference>
<proteinExistence type="predicted"/>
<dbReference type="Proteomes" id="UP000562352">
    <property type="component" value="Unassembled WGS sequence"/>
</dbReference>
<dbReference type="InterPro" id="IPR000551">
    <property type="entry name" value="MerR-type_HTH_dom"/>
</dbReference>
<evidence type="ECO:0000256" key="2">
    <source>
        <dbReference type="SAM" id="MobiDB-lite"/>
    </source>
</evidence>
<dbReference type="SUPFAM" id="SSF46955">
    <property type="entry name" value="Putative DNA-binding domain"/>
    <property type="match status" value="1"/>
</dbReference>
<dbReference type="PANTHER" id="PTHR30204">
    <property type="entry name" value="REDOX-CYCLING DRUG-SENSING TRANSCRIPTIONAL ACTIVATOR SOXR"/>
    <property type="match status" value="1"/>
</dbReference>
<keyword evidence="5" id="KW-1185">Reference proteome</keyword>
<dbReference type="Pfam" id="PF06445">
    <property type="entry name" value="GyrI-like"/>
    <property type="match status" value="1"/>
</dbReference>
<feature type="region of interest" description="Disordered" evidence="2">
    <location>
        <begin position="163"/>
        <end position="204"/>
    </location>
</feature>
<dbReference type="InterPro" id="IPR011256">
    <property type="entry name" value="Reg_factor_effector_dom_sf"/>
</dbReference>
<dbReference type="CDD" id="cd01107">
    <property type="entry name" value="HTH_BmrR"/>
    <property type="match status" value="1"/>
</dbReference>
<accession>A0A841DH80</accession>
<comment type="caution">
    <text evidence="4">The sequence shown here is derived from an EMBL/GenBank/DDBJ whole genome shotgun (WGS) entry which is preliminary data.</text>
</comment>
<organism evidence="4 5">
    <name type="scientific">Planomonospora venezuelensis</name>
    <dbReference type="NCBI Taxonomy" id="1999"/>
    <lineage>
        <taxon>Bacteria</taxon>
        <taxon>Bacillati</taxon>
        <taxon>Actinomycetota</taxon>
        <taxon>Actinomycetes</taxon>
        <taxon>Streptosporangiales</taxon>
        <taxon>Streptosporangiaceae</taxon>
        <taxon>Planomonospora</taxon>
    </lineage>
</organism>
<gene>
    <name evidence="4" type="ORF">FHS22_007391</name>
</gene>
<dbReference type="GO" id="GO:0003700">
    <property type="term" value="F:DNA-binding transcription factor activity"/>
    <property type="evidence" value="ECO:0007669"/>
    <property type="project" value="InterPro"/>
</dbReference>
<dbReference type="AlphaFoldDB" id="A0A841DH80"/>
<name>A0A841DH80_PLAVE</name>
<evidence type="ECO:0000259" key="3">
    <source>
        <dbReference type="PROSITE" id="PS50937"/>
    </source>
</evidence>
<protein>
    <submittedName>
        <fullName evidence="4">DNA-binding transcriptional MerR regulator</fullName>
    </submittedName>
</protein>
<dbReference type="SUPFAM" id="SSF55136">
    <property type="entry name" value="Probable bacterial effector-binding domain"/>
    <property type="match status" value="1"/>
</dbReference>
<dbReference type="PROSITE" id="PS50937">
    <property type="entry name" value="HTH_MERR_2"/>
    <property type="match status" value="1"/>
</dbReference>
<evidence type="ECO:0000313" key="4">
    <source>
        <dbReference type="EMBL" id="MBB5968073.1"/>
    </source>
</evidence>
<sequence length="332" mass="34961">MNEERGRGGDLLPIGRFARLCRLSVKQLRNYAELGLLTPAWVDPDTGYRYYRAGQAREALSIGLLRSLDVPLAAIGEVLSGTASGPSQVRALGRVRDDLEAELARRRRTLATLEQVLLRGIPAAPVEVVAEPARRVVLARDVAASVQDIGRAVSSCVARLLPADGGSRSRSGSTALEDPAFQSGHGGRSGRNAEVPAADTGGRDPGPVRLIGLFPVELDGSLPVAVALDLAPGLSGTVGAPGRTDAPGGLRPPPGTVLGVLPGGSFARVTHVGPYDQVTLAYHALFAWCAERGLPTRGPVREVYLTDPVTTSPERLVTDLMIRLEELSSNLL</sequence>